<dbReference type="EMBL" id="JBHTLH010000015">
    <property type="protein sequence ID" value="MFD1124791.1"/>
    <property type="molecule type" value="Genomic_DNA"/>
</dbReference>
<keyword evidence="2" id="KW-1185">Reference proteome</keyword>
<accession>A0ABW3PP97</accession>
<proteinExistence type="predicted"/>
<evidence type="ECO:0000313" key="1">
    <source>
        <dbReference type="EMBL" id="MFD1124791.1"/>
    </source>
</evidence>
<comment type="caution">
    <text evidence="1">The sequence shown here is derived from an EMBL/GenBank/DDBJ whole genome shotgun (WGS) entry which is preliminary data.</text>
</comment>
<sequence length="222" mass="24743">MHIRKFITGGIVLGTLFLGVFQSPTISHASNTFSKNEVSGPSGYFANDTKGVAFHWKNIKTNSGIHTVIFFGDFNTPKIQLGIPLKNSLSANKRTLTSKYQLSSTKKTRSFKLTKLSQTKYRVKLAKIGQSYLPSTSGKTYTFTKSAKSPASRLANRHTRPVLLKNYERQLNNNLQKQYQKQKAAGKNIKDPATDTEVQAKVKQVAQKATNKSLKQIVQAFN</sequence>
<protein>
    <submittedName>
        <fullName evidence="1">Uncharacterized protein</fullName>
    </submittedName>
</protein>
<dbReference type="Proteomes" id="UP001597156">
    <property type="component" value="Unassembled WGS sequence"/>
</dbReference>
<evidence type="ECO:0000313" key="2">
    <source>
        <dbReference type="Proteomes" id="UP001597156"/>
    </source>
</evidence>
<gene>
    <name evidence="1" type="ORF">ACFQ22_05350</name>
</gene>
<name>A0ABW3PP97_9LACO</name>
<organism evidence="1 2">
    <name type="scientific">Lentilactobacillus raoultii</name>
    <dbReference type="NCBI Taxonomy" id="1987503"/>
    <lineage>
        <taxon>Bacteria</taxon>
        <taxon>Bacillati</taxon>
        <taxon>Bacillota</taxon>
        <taxon>Bacilli</taxon>
        <taxon>Lactobacillales</taxon>
        <taxon>Lactobacillaceae</taxon>
        <taxon>Lentilactobacillus</taxon>
    </lineage>
</organism>
<reference evidence="2" key="1">
    <citation type="journal article" date="2019" name="Int. J. Syst. Evol. Microbiol.">
        <title>The Global Catalogue of Microorganisms (GCM) 10K type strain sequencing project: providing services to taxonomists for standard genome sequencing and annotation.</title>
        <authorList>
            <consortium name="The Broad Institute Genomics Platform"/>
            <consortium name="The Broad Institute Genome Sequencing Center for Infectious Disease"/>
            <person name="Wu L."/>
            <person name="Ma J."/>
        </authorList>
    </citation>
    <scope>NUCLEOTIDE SEQUENCE [LARGE SCALE GENOMIC DNA]</scope>
    <source>
        <strain evidence="2">CCUG 71848</strain>
    </source>
</reference>
<dbReference type="RefSeq" id="WP_121977568.1">
    <property type="nucleotide sequence ID" value="NZ_JBHTLH010000015.1"/>
</dbReference>